<dbReference type="PANTHER" id="PTHR43245:SF23">
    <property type="entry name" value="NAD(P)-BINDING DOMAIN-CONTAINING PROTEIN"/>
    <property type="match status" value="1"/>
</dbReference>
<dbReference type="InterPro" id="IPR001509">
    <property type="entry name" value="Epimerase_deHydtase"/>
</dbReference>
<reference evidence="2 3" key="1">
    <citation type="submission" date="2019-06" db="EMBL/GenBank/DDBJ databases">
        <title>Sequencing the genomes of 1000 actinobacteria strains.</title>
        <authorList>
            <person name="Klenk H.-P."/>
        </authorList>
    </citation>
    <scope>NUCLEOTIDE SEQUENCE [LARGE SCALE GENOMIC DNA]</scope>
    <source>
        <strain evidence="2 3">DSM 17305</strain>
    </source>
</reference>
<sequence>MIFMGDGMWAGVRGIGMKVLVAGDRGYIGAVMVPFLRSAGHQVAGLDSGLYEGCDLLGGPEPIGQRAPRDLRDVTAQELSGFDAVVCLAALSNDPLGNLDKAATYSVNLDGTLNLARAAKDAGIERFLFASSCSLYGAAGSEAVGEDAEMFPVTAYGETKALAEQELSKLADDNFSPTYLRNATAYGASTRLRLDIVVNNLTAIAATTGQVRLESDGTPWRPLVHIEDISRAFLQVLESPRETVHDEAFNVGRSEDVVQVRDIAEMVREAVPGSTLSIADGAGPDLRNYKVDFSKLNDTFPDLNLQWSVRTGVDELYDAYQRHGLTLDDFNSAQFVRLRRIQQLLDANLVDGNLRRQTDAPFPGPKEMN</sequence>
<organism evidence="2 3">
    <name type="scientific">Kribbella jejuensis</name>
    <dbReference type="NCBI Taxonomy" id="236068"/>
    <lineage>
        <taxon>Bacteria</taxon>
        <taxon>Bacillati</taxon>
        <taxon>Actinomycetota</taxon>
        <taxon>Actinomycetes</taxon>
        <taxon>Propionibacteriales</taxon>
        <taxon>Kribbellaceae</taxon>
        <taxon>Kribbella</taxon>
    </lineage>
</organism>
<keyword evidence="3" id="KW-1185">Reference proteome</keyword>
<accession>A0A542DAS4</accession>
<dbReference type="EMBL" id="VFMM01000004">
    <property type="protein sequence ID" value="TQJ00168.1"/>
    <property type="molecule type" value="Genomic_DNA"/>
</dbReference>
<dbReference type="PANTHER" id="PTHR43245">
    <property type="entry name" value="BIFUNCTIONAL POLYMYXIN RESISTANCE PROTEIN ARNA"/>
    <property type="match status" value="1"/>
</dbReference>
<protein>
    <submittedName>
        <fullName evidence="2">Nucleoside-diphosphate-sugar epimerase</fullName>
    </submittedName>
</protein>
<evidence type="ECO:0000313" key="2">
    <source>
        <dbReference type="EMBL" id="TQJ00168.1"/>
    </source>
</evidence>
<comment type="caution">
    <text evidence="2">The sequence shown here is derived from an EMBL/GenBank/DDBJ whole genome shotgun (WGS) entry which is preliminary data.</text>
</comment>
<feature type="domain" description="NAD-dependent epimerase/dehydratase" evidence="1">
    <location>
        <begin position="19"/>
        <end position="252"/>
    </location>
</feature>
<dbReference type="InterPro" id="IPR036291">
    <property type="entry name" value="NAD(P)-bd_dom_sf"/>
</dbReference>
<evidence type="ECO:0000313" key="3">
    <source>
        <dbReference type="Proteomes" id="UP000316298"/>
    </source>
</evidence>
<dbReference type="Gene3D" id="3.40.50.720">
    <property type="entry name" value="NAD(P)-binding Rossmann-like Domain"/>
    <property type="match status" value="1"/>
</dbReference>
<dbReference type="Proteomes" id="UP000316298">
    <property type="component" value="Unassembled WGS sequence"/>
</dbReference>
<proteinExistence type="predicted"/>
<dbReference type="AlphaFoldDB" id="A0A542DAS4"/>
<dbReference type="InterPro" id="IPR050177">
    <property type="entry name" value="Lipid_A_modif_metabolic_enz"/>
</dbReference>
<name>A0A542DAS4_9ACTN</name>
<gene>
    <name evidence="2" type="ORF">FB475_7161</name>
</gene>
<dbReference type="Pfam" id="PF01370">
    <property type="entry name" value="Epimerase"/>
    <property type="match status" value="1"/>
</dbReference>
<dbReference type="CDD" id="cd08946">
    <property type="entry name" value="SDR_e"/>
    <property type="match status" value="1"/>
</dbReference>
<evidence type="ECO:0000259" key="1">
    <source>
        <dbReference type="Pfam" id="PF01370"/>
    </source>
</evidence>
<dbReference type="SUPFAM" id="SSF51735">
    <property type="entry name" value="NAD(P)-binding Rossmann-fold domains"/>
    <property type="match status" value="1"/>
</dbReference>